<dbReference type="SUPFAM" id="SSF55874">
    <property type="entry name" value="ATPase domain of HSP90 chaperone/DNA topoisomerase II/histidine kinase"/>
    <property type="match status" value="1"/>
</dbReference>
<evidence type="ECO:0000256" key="2">
    <source>
        <dbReference type="ARBA" id="ARBA00004651"/>
    </source>
</evidence>
<sequence>MITAILPIVFIGLISLVVIRHQIIQRIDESSVTLARSVATQITTYLQEPSATFNFLARHLARQSHSEAGIATLLDDLANSYSYFESVYLLDRHGTVREVGFDKEATVDKADFLGMDFSSLEICRQAVVEKRFLWQSTLSVSSGEPTISFCAPLGDGTVLATLSLAKLGKIINSASTGRAYDAFIVDGRGRIIAHPDPAVVQRQENISNLPIIRDSLAGKTSSGNYVFHGKSYRGSAVSIEGFNWVLVVAQDLDVAMAPKAALEKIFLIGMLSVLLMALFVSSVASLMLSRPFKQLSDNARHVINEEYALIEPISSRSREITLLSETLQKMVAAVRARETLLNEQTEELMATEETLRDLNQHLEQRVNERTERLEEAMEELSRVNEDLVQRTTALEDANHYLESFAYSISHDLRAPLRHVSSFSAIVTEEYADKLDETGREYLQRIVRSCSKMDELINAILEFSRVTRQSLNLLPINMMSLAEEAMTDFQAEIDQKGVEVVLGSLPKCTADRVLMKQVLVNLIGNALKYSRNKQNPRIELGCSAQGKELLFFVKDNGAGFDMAAASKLFGVFSRLHRQDEFEGTGVGLAITHNIIQRHGGRIWAEAAPDQGATFWFTLPL</sequence>
<dbReference type="InterPro" id="IPR003661">
    <property type="entry name" value="HisK_dim/P_dom"/>
</dbReference>
<evidence type="ECO:0000256" key="8">
    <source>
        <dbReference type="ARBA" id="ARBA00022777"/>
    </source>
</evidence>
<evidence type="ECO:0000313" key="15">
    <source>
        <dbReference type="Proteomes" id="UP000811899"/>
    </source>
</evidence>
<comment type="catalytic activity">
    <reaction evidence="1">
        <text>ATP + protein L-histidine = ADP + protein N-phospho-L-histidine.</text>
        <dbReference type="EC" id="2.7.13.3"/>
    </reaction>
</comment>
<dbReference type="PRINTS" id="PR00344">
    <property type="entry name" value="BCTRLSENSOR"/>
</dbReference>
<keyword evidence="9 12" id="KW-1133">Transmembrane helix</keyword>
<evidence type="ECO:0000256" key="1">
    <source>
        <dbReference type="ARBA" id="ARBA00000085"/>
    </source>
</evidence>
<dbReference type="SMART" id="SM00387">
    <property type="entry name" value="HATPase_c"/>
    <property type="match status" value="1"/>
</dbReference>
<keyword evidence="15" id="KW-1185">Reference proteome</keyword>
<evidence type="ECO:0000256" key="5">
    <source>
        <dbReference type="ARBA" id="ARBA00022553"/>
    </source>
</evidence>
<evidence type="ECO:0000256" key="7">
    <source>
        <dbReference type="ARBA" id="ARBA00022692"/>
    </source>
</evidence>
<dbReference type="Gene3D" id="1.10.287.130">
    <property type="match status" value="1"/>
</dbReference>
<feature type="coiled-coil region" evidence="11">
    <location>
        <begin position="341"/>
        <end position="397"/>
    </location>
</feature>
<dbReference type="PANTHER" id="PTHR42878:SF15">
    <property type="entry name" value="BACTERIOPHYTOCHROME"/>
    <property type="match status" value="1"/>
</dbReference>
<dbReference type="Pfam" id="PF00512">
    <property type="entry name" value="HisKA"/>
    <property type="match status" value="1"/>
</dbReference>
<dbReference type="Pfam" id="PF02743">
    <property type="entry name" value="dCache_1"/>
    <property type="match status" value="1"/>
</dbReference>
<keyword evidence="10 12" id="KW-0472">Membrane</keyword>
<evidence type="ECO:0000256" key="10">
    <source>
        <dbReference type="ARBA" id="ARBA00023136"/>
    </source>
</evidence>
<dbReference type="Gene3D" id="3.30.450.20">
    <property type="entry name" value="PAS domain"/>
    <property type="match status" value="1"/>
</dbReference>
<comment type="subcellular location">
    <subcellularLocation>
        <location evidence="2">Cell membrane</location>
        <topology evidence="2">Multi-pass membrane protein</topology>
    </subcellularLocation>
</comment>
<dbReference type="Pfam" id="PF02518">
    <property type="entry name" value="HATPase_c"/>
    <property type="match status" value="1"/>
</dbReference>
<accession>A0AAW4L3S3</accession>
<dbReference type="CDD" id="cd12912">
    <property type="entry name" value="PDC2_MCP_like"/>
    <property type="match status" value="1"/>
</dbReference>
<dbReference type="InterPro" id="IPR033479">
    <property type="entry name" value="dCache_1"/>
</dbReference>
<keyword evidence="8" id="KW-0418">Kinase</keyword>
<dbReference type="GO" id="GO:0000156">
    <property type="term" value="F:phosphorelay response regulator activity"/>
    <property type="evidence" value="ECO:0007669"/>
    <property type="project" value="TreeGrafter"/>
</dbReference>
<dbReference type="GO" id="GO:0030295">
    <property type="term" value="F:protein kinase activator activity"/>
    <property type="evidence" value="ECO:0007669"/>
    <property type="project" value="TreeGrafter"/>
</dbReference>
<evidence type="ECO:0000313" key="14">
    <source>
        <dbReference type="EMBL" id="MBT0665384.1"/>
    </source>
</evidence>
<dbReference type="InterPro" id="IPR005467">
    <property type="entry name" value="His_kinase_dom"/>
</dbReference>
<gene>
    <name evidence="14" type="ORF">KI809_13840</name>
</gene>
<organism evidence="14 15">
    <name type="scientific">Geoanaerobacter pelophilus</name>
    <dbReference type="NCBI Taxonomy" id="60036"/>
    <lineage>
        <taxon>Bacteria</taxon>
        <taxon>Pseudomonadati</taxon>
        <taxon>Thermodesulfobacteriota</taxon>
        <taxon>Desulfuromonadia</taxon>
        <taxon>Geobacterales</taxon>
        <taxon>Geobacteraceae</taxon>
        <taxon>Geoanaerobacter</taxon>
    </lineage>
</organism>
<evidence type="ECO:0000256" key="4">
    <source>
        <dbReference type="ARBA" id="ARBA00022475"/>
    </source>
</evidence>
<dbReference type="EC" id="2.7.13.3" evidence="3"/>
<dbReference type="PROSITE" id="PS50109">
    <property type="entry name" value="HIS_KIN"/>
    <property type="match status" value="1"/>
</dbReference>
<evidence type="ECO:0000259" key="13">
    <source>
        <dbReference type="PROSITE" id="PS50109"/>
    </source>
</evidence>
<dbReference type="GO" id="GO:0000155">
    <property type="term" value="F:phosphorelay sensor kinase activity"/>
    <property type="evidence" value="ECO:0007669"/>
    <property type="project" value="InterPro"/>
</dbReference>
<evidence type="ECO:0000256" key="11">
    <source>
        <dbReference type="SAM" id="Coils"/>
    </source>
</evidence>
<dbReference type="PANTHER" id="PTHR42878">
    <property type="entry name" value="TWO-COMPONENT HISTIDINE KINASE"/>
    <property type="match status" value="1"/>
</dbReference>
<keyword evidence="5" id="KW-0597">Phosphoprotein</keyword>
<dbReference type="Proteomes" id="UP000811899">
    <property type="component" value="Unassembled WGS sequence"/>
</dbReference>
<evidence type="ECO:0000256" key="9">
    <source>
        <dbReference type="ARBA" id="ARBA00022989"/>
    </source>
</evidence>
<evidence type="ECO:0000256" key="3">
    <source>
        <dbReference type="ARBA" id="ARBA00012438"/>
    </source>
</evidence>
<dbReference type="SUPFAM" id="SSF47384">
    <property type="entry name" value="Homodimeric domain of signal transducing histidine kinase"/>
    <property type="match status" value="1"/>
</dbReference>
<dbReference type="AlphaFoldDB" id="A0AAW4L3S3"/>
<feature type="domain" description="Histidine kinase" evidence="13">
    <location>
        <begin position="407"/>
        <end position="619"/>
    </location>
</feature>
<keyword evidence="7 12" id="KW-0812">Transmembrane</keyword>
<feature type="transmembrane region" description="Helical" evidence="12">
    <location>
        <begin position="265"/>
        <end position="288"/>
    </location>
</feature>
<evidence type="ECO:0000256" key="6">
    <source>
        <dbReference type="ARBA" id="ARBA00022679"/>
    </source>
</evidence>
<keyword evidence="11" id="KW-0175">Coiled coil</keyword>
<keyword evidence="6" id="KW-0808">Transferase</keyword>
<dbReference type="EMBL" id="JAHCVJ010000005">
    <property type="protein sequence ID" value="MBT0665384.1"/>
    <property type="molecule type" value="Genomic_DNA"/>
</dbReference>
<dbReference type="InterPro" id="IPR003594">
    <property type="entry name" value="HATPase_dom"/>
</dbReference>
<dbReference type="GO" id="GO:0007234">
    <property type="term" value="P:osmosensory signaling via phosphorelay pathway"/>
    <property type="evidence" value="ECO:0007669"/>
    <property type="project" value="TreeGrafter"/>
</dbReference>
<name>A0AAW4L3S3_9BACT</name>
<dbReference type="Gene3D" id="3.30.565.10">
    <property type="entry name" value="Histidine kinase-like ATPase, C-terminal domain"/>
    <property type="match status" value="1"/>
</dbReference>
<protein>
    <recommendedName>
        <fullName evidence="3">histidine kinase</fullName>
        <ecNumber evidence="3">2.7.13.3</ecNumber>
    </recommendedName>
</protein>
<dbReference type="GO" id="GO:0005886">
    <property type="term" value="C:plasma membrane"/>
    <property type="evidence" value="ECO:0007669"/>
    <property type="project" value="UniProtKB-SubCell"/>
</dbReference>
<reference evidence="14 15" key="1">
    <citation type="submission" date="2021-05" db="EMBL/GenBank/DDBJ databases">
        <title>The draft genome of Geobacter pelophilus DSM 12255.</title>
        <authorList>
            <person name="Xu Z."/>
            <person name="Masuda Y."/>
            <person name="Itoh H."/>
            <person name="Senoo K."/>
        </authorList>
    </citation>
    <scope>NUCLEOTIDE SEQUENCE [LARGE SCALE GENOMIC DNA]</scope>
    <source>
        <strain evidence="14 15">DSM 12255</strain>
    </source>
</reference>
<dbReference type="InterPro" id="IPR004358">
    <property type="entry name" value="Sig_transdc_His_kin-like_C"/>
</dbReference>
<dbReference type="InterPro" id="IPR050351">
    <property type="entry name" value="BphY/WalK/GraS-like"/>
</dbReference>
<comment type="caution">
    <text evidence="14">The sequence shown here is derived from an EMBL/GenBank/DDBJ whole genome shotgun (WGS) entry which is preliminary data.</text>
</comment>
<proteinExistence type="predicted"/>
<dbReference type="InterPro" id="IPR036890">
    <property type="entry name" value="HATPase_C_sf"/>
</dbReference>
<keyword evidence="4" id="KW-1003">Cell membrane</keyword>
<dbReference type="SMART" id="SM00388">
    <property type="entry name" value="HisKA"/>
    <property type="match status" value="1"/>
</dbReference>
<evidence type="ECO:0000256" key="12">
    <source>
        <dbReference type="SAM" id="Phobius"/>
    </source>
</evidence>
<dbReference type="Gene3D" id="6.10.340.10">
    <property type="match status" value="1"/>
</dbReference>
<dbReference type="CDD" id="cd00082">
    <property type="entry name" value="HisKA"/>
    <property type="match status" value="1"/>
</dbReference>
<dbReference type="InterPro" id="IPR036097">
    <property type="entry name" value="HisK_dim/P_sf"/>
</dbReference>
<dbReference type="FunFam" id="3.30.565.10:FF:000006">
    <property type="entry name" value="Sensor histidine kinase WalK"/>
    <property type="match status" value="1"/>
</dbReference>